<dbReference type="PANTHER" id="PTHR44858">
    <property type="entry name" value="TETRATRICOPEPTIDE REPEAT PROTEIN 6"/>
    <property type="match status" value="1"/>
</dbReference>
<keyword evidence="4" id="KW-0175">Coiled coil</keyword>
<feature type="repeat" description="TPR" evidence="3">
    <location>
        <begin position="166"/>
        <end position="199"/>
    </location>
</feature>
<dbReference type="Proteomes" id="UP000030786">
    <property type="component" value="Chromosome"/>
</dbReference>
<dbReference type="RefSeq" id="WP_029445288.1">
    <property type="nucleotide sequence ID" value="NZ_CP009976.1"/>
</dbReference>
<dbReference type="Gene3D" id="1.25.40.10">
    <property type="entry name" value="Tetratricopeptide repeat domain"/>
    <property type="match status" value="2"/>
</dbReference>
<sequence length="259" mass="30182">MKKFFKYLFIGIGSIILLTIIGVGIWWTTKTDVEKSNLMVDAHAYNKAIELNQDNSDAWMERSVLINKAGDFSKGFEYLNKAVELEPVKHLGYRGWIRLRKMRDYDKALIDFDRLDSLTPNVVDAPWGEDIDFLRGECHYGNKDYQNAIKAFNQSVINLEEDWADINTFVYLGLCEYELGNLEKAISEFQRALKQSENICEAHFGLAKTYQKLGDFNLAKTHIDKAEKSFIYKRDDYYNEYLNEIYLSEILDFKQIVGK</sequence>
<keyword evidence="5" id="KW-0472">Membrane</keyword>
<gene>
    <name evidence="6" type="ORF">M666_01400</name>
</gene>
<dbReference type="PROSITE" id="PS50005">
    <property type="entry name" value="TPR"/>
    <property type="match status" value="2"/>
</dbReference>
<dbReference type="PANTHER" id="PTHR44858:SF1">
    <property type="entry name" value="UDP-N-ACETYLGLUCOSAMINE--PEPTIDE N-ACETYLGLUCOSAMINYLTRANSFERASE SPINDLY-RELATED"/>
    <property type="match status" value="1"/>
</dbReference>
<proteinExistence type="predicted"/>
<evidence type="ECO:0000256" key="4">
    <source>
        <dbReference type="SAM" id="Coils"/>
    </source>
</evidence>
<protein>
    <submittedName>
        <fullName evidence="6">Pilus assembly protein PilF</fullName>
    </submittedName>
</protein>
<keyword evidence="5" id="KW-1133">Transmembrane helix</keyword>
<name>A0AAU8RIZ6_9FLAO</name>
<evidence type="ECO:0000256" key="5">
    <source>
        <dbReference type="SAM" id="Phobius"/>
    </source>
</evidence>
<keyword evidence="2 3" id="KW-0802">TPR repeat</keyword>
<evidence type="ECO:0000256" key="1">
    <source>
        <dbReference type="ARBA" id="ARBA00022737"/>
    </source>
</evidence>
<accession>A0AAU8RIZ6</accession>
<evidence type="ECO:0000313" key="7">
    <source>
        <dbReference type="Proteomes" id="UP000030786"/>
    </source>
</evidence>
<evidence type="ECO:0000256" key="3">
    <source>
        <dbReference type="PROSITE-ProRule" id="PRU00339"/>
    </source>
</evidence>
<feature type="coiled-coil region" evidence="4">
    <location>
        <begin position="142"/>
        <end position="199"/>
    </location>
</feature>
<evidence type="ECO:0000313" key="6">
    <source>
        <dbReference type="EMBL" id="AIZ40351.1"/>
    </source>
</evidence>
<dbReference type="SMART" id="SM00028">
    <property type="entry name" value="TPR"/>
    <property type="match status" value="4"/>
</dbReference>
<organism evidence="6 7">
    <name type="scientific">Cellulophaga baltica 18</name>
    <dbReference type="NCBI Taxonomy" id="1348584"/>
    <lineage>
        <taxon>Bacteria</taxon>
        <taxon>Pseudomonadati</taxon>
        <taxon>Bacteroidota</taxon>
        <taxon>Flavobacteriia</taxon>
        <taxon>Flavobacteriales</taxon>
        <taxon>Flavobacteriaceae</taxon>
        <taxon>Cellulophaga</taxon>
    </lineage>
</organism>
<dbReference type="InterPro" id="IPR019734">
    <property type="entry name" value="TPR_rpt"/>
</dbReference>
<dbReference type="GeneID" id="78059388"/>
<keyword evidence="1" id="KW-0677">Repeat</keyword>
<dbReference type="AlphaFoldDB" id="A0AAU8RIZ6"/>
<dbReference type="InterPro" id="IPR050498">
    <property type="entry name" value="Ycf3"/>
</dbReference>
<dbReference type="InterPro" id="IPR011990">
    <property type="entry name" value="TPR-like_helical_dom_sf"/>
</dbReference>
<reference evidence="6 7" key="1">
    <citation type="journal article" date="2014" name="Environ. Microbiol.">
        <title>Contrasting genomic patterns and infection strategies of two co-existing Bacteroidetes podovirus genera.</title>
        <authorList>
            <person name="Holmfeldt K."/>
            <person name="Howard-Varona C."/>
            <person name="Solonenko N."/>
            <person name="Sullivan M.B."/>
        </authorList>
    </citation>
    <scope>NUCLEOTIDE SEQUENCE [LARGE SCALE GENOMIC DNA]</scope>
    <source>
        <strain evidence="6 7">18</strain>
    </source>
</reference>
<feature type="transmembrane region" description="Helical" evidence="5">
    <location>
        <begin position="7"/>
        <end position="27"/>
    </location>
</feature>
<dbReference type="KEGG" id="cbat:M666_01400"/>
<dbReference type="Pfam" id="PF13414">
    <property type="entry name" value="TPR_11"/>
    <property type="match status" value="1"/>
</dbReference>
<feature type="repeat" description="TPR" evidence="3">
    <location>
        <begin position="56"/>
        <end position="89"/>
    </location>
</feature>
<evidence type="ECO:0000256" key="2">
    <source>
        <dbReference type="ARBA" id="ARBA00022803"/>
    </source>
</evidence>
<keyword evidence="5" id="KW-0812">Transmembrane</keyword>
<dbReference type="EMBL" id="CP009976">
    <property type="protein sequence ID" value="AIZ40351.1"/>
    <property type="molecule type" value="Genomic_DNA"/>
</dbReference>
<dbReference type="SUPFAM" id="SSF48452">
    <property type="entry name" value="TPR-like"/>
    <property type="match status" value="1"/>
</dbReference>